<dbReference type="RefSeq" id="WP_242709194.1">
    <property type="nucleotide sequence ID" value="NZ_JALDAX010000003.1"/>
</dbReference>
<dbReference type="GO" id="GO:0016787">
    <property type="term" value="F:hydrolase activity"/>
    <property type="evidence" value="ECO:0007669"/>
    <property type="project" value="UniProtKB-KW"/>
</dbReference>
<dbReference type="PROSITE" id="PS50263">
    <property type="entry name" value="CN_HYDROLASE"/>
    <property type="match status" value="1"/>
</dbReference>
<keyword evidence="4" id="KW-1185">Reference proteome</keyword>
<dbReference type="Proteomes" id="UP001165270">
    <property type="component" value="Unassembled WGS sequence"/>
</dbReference>
<feature type="domain" description="CN hydrolase" evidence="2">
    <location>
        <begin position="9"/>
        <end position="255"/>
    </location>
</feature>
<organism evidence="3 4">
    <name type="scientific">Streptomyces spinosisporus</name>
    <dbReference type="NCBI Taxonomy" id="2927582"/>
    <lineage>
        <taxon>Bacteria</taxon>
        <taxon>Bacillati</taxon>
        <taxon>Actinomycetota</taxon>
        <taxon>Actinomycetes</taxon>
        <taxon>Kitasatosporales</taxon>
        <taxon>Streptomycetaceae</taxon>
        <taxon>Streptomyces</taxon>
    </lineage>
</organism>
<dbReference type="PANTHER" id="PTHR23088">
    <property type="entry name" value="NITRILASE-RELATED"/>
    <property type="match status" value="1"/>
</dbReference>
<dbReference type="SUPFAM" id="SSF56317">
    <property type="entry name" value="Carbon-nitrogen hydrolase"/>
    <property type="match status" value="1"/>
</dbReference>
<dbReference type="Pfam" id="PF00795">
    <property type="entry name" value="CN_hydrolase"/>
    <property type="match status" value="1"/>
</dbReference>
<reference evidence="3" key="1">
    <citation type="submission" date="2022-03" db="EMBL/GenBank/DDBJ databases">
        <title>Streptomyces 7R015 and 7R016 isolated from Barleria lupulina in Thailand.</title>
        <authorList>
            <person name="Kanchanasin P."/>
            <person name="Phongsopitanun W."/>
            <person name="Tanasupawat S."/>
        </authorList>
    </citation>
    <scope>NUCLEOTIDE SEQUENCE</scope>
    <source>
        <strain evidence="3">7R016</strain>
    </source>
</reference>
<comment type="caution">
    <text evidence="3">The sequence shown here is derived from an EMBL/GenBank/DDBJ whole genome shotgun (WGS) entry which is preliminary data.</text>
</comment>
<keyword evidence="3" id="KW-0378">Hydrolase</keyword>
<dbReference type="PANTHER" id="PTHR23088:SF27">
    <property type="entry name" value="DEAMINATED GLUTATHIONE AMIDASE"/>
    <property type="match status" value="1"/>
</dbReference>
<dbReference type="InterPro" id="IPR003010">
    <property type="entry name" value="C-N_Hydrolase"/>
</dbReference>
<evidence type="ECO:0000256" key="1">
    <source>
        <dbReference type="ARBA" id="ARBA00010613"/>
    </source>
</evidence>
<evidence type="ECO:0000313" key="3">
    <source>
        <dbReference type="EMBL" id="MCI3240081.1"/>
    </source>
</evidence>
<comment type="similarity">
    <text evidence="1">Belongs to the carbon-nitrogen hydrolase superfamily. NIT1/NIT2 family.</text>
</comment>
<proteinExistence type="inferred from homology"/>
<sequence length="284" mass="30774">MSLFRGPGTRLAALQMRIEPGERDENLARAAKLLSTAREREADLACLPATFATGLNFPTLRTDATTEDGPVVRFLAEQARTLGMHIAAGVLLSAGRDVFDAAVLVGPAGDPLGWYRRACVWEGESAYVSSGSPGEVIDTPVGRIGLQVSYDVRFPEASRHFLTQGADLVVCVANLFGPFSHPLRSICRARAADNECALVFASGVGENRFANMTYVGHSMIVDGLVQDARQDPEADILAEAGPGPHETVIDAEVHWRQRRKIRAGLPFHDDLRSTWTTIHGSRAR</sequence>
<name>A0ABS9XFG9_9ACTN</name>
<accession>A0ABS9XFG9</accession>
<protein>
    <submittedName>
        <fullName evidence="3">Carbon-nitrogen hydrolase family protein</fullName>
    </submittedName>
</protein>
<dbReference type="Gene3D" id="3.60.110.10">
    <property type="entry name" value="Carbon-nitrogen hydrolase"/>
    <property type="match status" value="1"/>
</dbReference>
<dbReference type="InterPro" id="IPR036526">
    <property type="entry name" value="C-N_Hydrolase_sf"/>
</dbReference>
<evidence type="ECO:0000313" key="4">
    <source>
        <dbReference type="Proteomes" id="UP001165270"/>
    </source>
</evidence>
<gene>
    <name evidence="3" type="ORF">MQN93_10155</name>
</gene>
<dbReference type="CDD" id="cd07197">
    <property type="entry name" value="nitrilase"/>
    <property type="match status" value="1"/>
</dbReference>
<evidence type="ECO:0000259" key="2">
    <source>
        <dbReference type="PROSITE" id="PS50263"/>
    </source>
</evidence>
<dbReference type="EMBL" id="JALDAX010000003">
    <property type="protein sequence ID" value="MCI3240081.1"/>
    <property type="molecule type" value="Genomic_DNA"/>
</dbReference>